<accession>A0ABY6B9Y0</accession>
<dbReference type="RefSeq" id="WP_261693853.1">
    <property type="nucleotide sequence ID" value="NZ_CP104694.1"/>
</dbReference>
<evidence type="ECO:0000313" key="2">
    <source>
        <dbReference type="Proteomes" id="UP001064632"/>
    </source>
</evidence>
<dbReference type="EMBL" id="CP104694">
    <property type="protein sequence ID" value="UXI66873.1"/>
    <property type="molecule type" value="Genomic_DNA"/>
</dbReference>
<name>A0ABY6B9Y0_9GAMM</name>
<proteinExistence type="predicted"/>
<protein>
    <submittedName>
        <fullName evidence="1">Uncharacterized protein</fullName>
    </submittedName>
</protein>
<keyword evidence="2" id="KW-1185">Reference proteome</keyword>
<evidence type="ECO:0000313" key="1">
    <source>
        <dbReference type="EMBL" id="UXI66873.1"/>
    </source>
</evidence>
<organism evidence="1 2">
    <name type="scientific">Tahibacter amnicola</name>
    <dbReference type="NCBI Taxonomy" id="2976241"/>
    <lineage>
        <taxon>Bacteria</taxon>
        <taxon>Pseudomonadati</taxon>
        <taxon>Pseudomonadota</taxon>
        <taxon>Gammaproteobacteria</taxon>
        <taxon>Lysobacterales</taxon>
        <taxon>Rhodanobacteraceae</taxon>
        <taxon>Tahibacter</taxon>
    </lineage>
</organism>
<reference evidence="1" key="1">
    <citation type="submission" date="2022-09" db="EMBL/GenBank/DDBJ databases">
        <title>Tahibacter sp. nov., isolated from a fresh water.</title>
        <authorList>
            <person name="Baek J.H."/>
            <person name="Lee J.K."/>
            <person name="Kim J.M."/>
            <person name="Jeon C.O."/>
        </authorList>
    </citation>
    <scope>NUCLEOTIDE SEQUENCE</scope>
    <source>
        <strain evidence="1">W38</strain>
    </source>
</reference>
<dbReference type="Proteomes" id="UP001064632">
    <property type="component" value="Chromosome"/>
</dbReference>
<gene>
    <name evidence="1" type="ORF">N4264_19250</name>
</gene>
<sequence>MRAHSHGTGLDDIQTAIGRRHSEVTVMKHRWEFFKEHDSSFGLFYPRNYIVAGFDNLEHAEEAERVLIENGFAPDEVRAASGSFVVNQLETQDDAGFLDRLKAQLARAVGTEAGYIDDDMKLAKRGGAFVFIHTPTDDDARRVTDLLRRLHPVFARRYLPLAIERLIYPAQSAL</sequence>